<proteinExistence type="predicted"/>
<dbReference type="PANTHER" id="PTHR30474">
    <property type="entry name" value="CELL CYCLE PROTEIN"/>
    <property type="match status" value="1"/>
</dbReference>
<evidence type="ECO:0000313" key="7">
    <source>
        <dbReference type="EMBL" id="HIS65833.1"/>
    </source>
</evidence>
<dbReference type="EMBL" id="DVJJ01000166">
    <property type="protein sequence ID" value="HIS65833.1"/>
    <property type="molecule type" value="Genomic_DNA"/>
</dbReference>
<dbReference type="GO" id="GO:0005886">
    <property type="term" value="C:plasma membrane"/>
    <property type="evidence" value="ECO:0007669"/>
    <property type="project" value="TreeGrafter"/>
</dbReference>
<evidence type="ECO:0000256" key="2">
    <source>
        <dbReference type="ARBA" id="ARBA00022692"/>
    </source>
</evidence>
<feature type="transmembrane region" description="Helical" evidence="6">
    <location>
        <begin position="189"/>
        <end position="208"/>
    </location>
</feature>
<reference evidence="7" key="1">
    <citation type="submission" date="2020-10" db="EMBL/GenBank/DDBJ databases">
        <authorList>
            <person name="Gilroy R."/>
        </authorList>
    </citation>
    <scope>NUCLEOTIDE SEQUENCE</scope>
    <source>
        <strain evidence="7">ChiBcec16-1751</strain>
    </source>
</reference>
<feature type="transmembrane region" description="Helical" evidence="6">
    <location>
        <begin position="17"/>
        <end position="41"/>
    </location>
</feature>
<dbReference type="GO" id="GO:0051301">
    <property type="term" value="P:cell division"/>
    <property type="evidence" value="ECO:0007669"/>
    <property type="project" value="InterPro"/>
</dbReference>
<dbReference type="Pfam" id="PF01098">
    <property type="entry name" value="FTSW_RODA_SPOVE"/>
    <property type="match status" value="1"/>
</dbReference>
<keyword evidence="5 6" id="KW-0472">Membrane</keyword>
<comment type="caution">
    <text evidence="7">The sequence shown here is derived from an EMBL/GenBank/DDBJ whole genome shotgun (WGS) entry which is preliminary data.</text>
</comment>
<keyword evidence="4 6" id="KW-1133">Transmembrane helix</keyword>
<dbReference type="InterPro" id="IPR018365">
    <property type="entry name" value="Cell_cycle_FtsW-rel_CS"/>
</dbReference>
<dbReference type="InterPro" id="IPR001182">
    <property type="entry name" value="FtsW/RodA"/>
</dbReference>
<sequence>MHKLLTLSREFIRKADLLLLGLCLAASLFGIIIVASTTAYMGSTRFVLVQTLAMIIGIGLYVIFSFIDIDILAERREILMIFNILFLSTLFIWGTDGGTGNRSWLAFSWLPFNIQPGEICKISFIIVLAKTMSIYRNKVSSFRSVGQMVAILGINVALILAASSDAGVALPYIIAFIFMAYVGGVNLGWFAAAGAGLAVATPIIWTRFMQDYQKNRILMIFDPTIDPQGASVRWHTLNSLASLQGGGMTGQGLFHGSRTQTGGLLFAQHTDFVFSAIGEELGMVGCLLVLLLLTAIVLRCIYVGVKSGSYMNRLICIGIAATFMFQIIVNTGMCMGVFPVIGLTLPFISYGGSSLVTTFAAVGIVSGIRMRPAPDSSARYIRPAYTL</sequence>
<keyword evidence="2 6" id="KW-0812">Transmembrane</keyword>
<feature type="transmembrane region" description="Helical" evidence="6">
    <location>
        <begin position="78"/>
        <end position="95"/>
    </location>
</feature>
<feature type="transmembrane region" description="Helical" evidence="6">
    <location>
        <begin position="141"/>
        <end position="160"/>
    </location>
</feature>
<keyword evidence="3" id="KW-0133">Cell shape</keyword>
<reference evidence="7" key="2">
    <citation type="journal article" date="2021" name="PeerJ">
        <title>Extensive microbial diversity within the chicken gut microbiome revealed by metagenomics and culture.</title>
        <authorList>
            <person name="Gilroy R."/>
            <person name="Ravi A."/>
            <person name="Getino M."/>
            <person name="Pursley I."/>
            <person name="Horton D.L."/>
            <person name="Alikhan N.F."/>
            <person name="Baker D."/>
            <person name="Gharbi K."/>
            <person name="Hall N."/>
            <person name="Watson M."/>
            <person name="Adriaenssens E.M."/>
            <person name="Foster-Nyarko E."/>
            <person name="Jarju S."/>
            <person name="Secka A."/>
            <person name="Antonio M."/>
            <person name="Oren A."/>
            <person name="Chaudhuri R.R."/>
            <person name="La Ragione R."/>
            <person name="Hildebrand F."/>
            <person name="Pallen M.J."/>
        </authorList>
    </citation>
    <scope>NUCLEOTIDE SEQUENCE</scope>
    <source>
        <strain evidence="7">ChiBcec16-1751</strain>
    </source>
</reference>
<dbReference type="GO" id="GO:0015648">
    <property type="term" value="F:lipid-linked peptidoglycan transporter activity"/>
    <property type="evidence" value="ECO:0007669"/>
    <property type="project" value="TreeGrafter"/>
</dbReference>
<evidence type="ECO:0000256" key="1">
    <source>
        <dbReference type="ARBA" id="ARBA00004141"/>
    </source>
</evidence>
<dbReference type="GO" id="GO:0008360">
    <property type="term" value="P:regulation of cell shape"/>
    <property type="evidence" value="ECO:0007669"/>
    <property type="project" value="UniProtKB-KW"/>
</dbReference>
<evidence type="ECO:0000256" key="5">
    <source>
        <dbReference type="ARBA" id="ARBA00023136"/>
    </source>
</evidence>
<protein>
    <submittedName>
        <fullName evidence="7">FtsW/RodA/SpoVE family cell cycle protein</fullName>
    </submittedName>
</protein>
<gene>
    <name evidence="7" type="ORF">IAA83_10785</name>
</gene>
<feature type="transmembrane region" description="Helical" evidence="6">
    <location>
        <begin position="314"/>
        <end position="341"/>
    </location>
</feature>
<dbReference type="PANTHER" id="PTHR30474:SF1">
    <property type="entry name" value="PEPTIDOGLYCAN GLYCOSYLTRANSFERASE MRDB"/>
    <property type="match status" value="1"/>
</dbReference>
<evidence type="ECO:0000313" key="8">
    <source>
        <dbReference type="Proteomes" id="UP000886741"/>
    </source>
</evidence>
<dbReference type="AlphaFoldDB" id="A0A9D1FBI4"/>
<name>A0A9D1FBI4_9FIRM</name>
<feature type="transmembrane region" description="Helical" evidence="6">
    <location>
        <begin position="347"/>
        <end position="368"/>
    </location>
</feature>
<feature type="transmembrane region" description="Helical" evidence="6">
    <location>
        <begin position="166"/>
        <end position="182"/>
    </location>
</feature>
<feature type="transmembrane region" description="Helical" evidence="6">
    <location>
        <begin position="281"/>
        <end position="302"/>
    </location>
</feature>
<organism evidence="7 8">
    <name type="scientific">Candidatus Avoscillospira avistercoris</name>
    <dbReference type="NCBI Taxonomy" id="2840707"/>
    <lineage>
        <taxon>Bacteria</taxon>
        <taxon>Bacillati</taxon>
        <taxon>Bacillota</taxon>
        <taxon>Clostridia</taxon>
        <taxon>Eubacteriales</taxon>
        <taxon>Oscillospiraceae</taxon>
        <taxon>Oscillospiraceae incertae sedis</taxon>
        <taxon>Candidatus Avoscillospira</taxon>
    </lineage>
</organism>
<evidence type="ECO:0000256" key="4">
    <source>
        <dbReference type="ARBA" id="ARBA00022989"/>
    </source>
</evidence>
<evidence type="ECO:0000256" key="3">
    <source>
        <dbReference type="ARBA" id="ARBA00022960"/>
    </source>
</evidence>
<dbReference type="GO" id="GO:0032153">
    <property type="term" value="C:cell division site"/>
    <property type="evidence" value="ECO:0007669"/>
    <property type="project" value="TreeGrafter"/>
</dbReference>
<dbReference type="PROSITE" id="PS00428">
    <property type="entry name" value="FTSW_RODA_SPOVE"/>
    <property type="match status" value="1"/>
</dbReference>
<feature type="transmembrane region" description="Helical" evidence="6">
    <location>
        <begin position="107"/>
        <end position="129"/>
    </location>
</feature>
<dbReference type="Proteomes" id="UP000886741">
    <property type="component" value="Unassembled WGS sequence"/>
</dbReference>
<comment type="subcellular location">
    <subcellularLocation>
        <location evidence="1">Membrane</location>
        <topology evidence="1">Multi-pass membrane protein</topology>
    </subcellularLocation>
</comment>
<evidence type="ECO:0000256" key="6">
    <source>
        <dbReference type="SAM" id="Phobius"/>
    </source>
</evidence>
<accession>A0A9D1FBI4</accession>
<feature type="transmembrane region" description="Helical" evidence="6">
    <location>
        <begin position="47"/>
        <end position="66"/>
    </location>
</feature>